<protein>
    <submittedName>
        <fullName evidence="2">NAD(P)-binding protein</fullName>
    </submittedName>
</protein>
<dbReference type="AlphaFoldDB" id="A0A066WK76"/>
<organism evidence="2 3">
    <name type="scientific">Tilletiaria anomala (strain ATCC 24038 / CBS 436.72 / UBC 951)</name>
    <dbReference type="NCBI Taxonomy" id="1037660"/>
    <lineage>
        <taxon>Eukaryota</taxon>
        <taxon>Fungi</taxon>
        <taxon>Dikarya</taxon>
        <taxon>Basidiomycota</taxon>
        <taxon>Ustilaginomycotina</taxon>
        <taxon>Exobasidiomycetes</taxon>
        <taxon>Georgefischeriales</taxon>
        <taxon>Tilletiariaceae</taxon>
        <taxon>Tilletiaria</taxon>
    </lineage>
</organism>
<evidence type="ECO:0000313" key="2">
    <source>
        <dbReference type="EMBL" id="KDN51419.1"/>
    </source>
</evidence>
<dbReference type="OMA" id="VKIVNVH"/>
<dbReference type="InterPro" id="IPR036291">
    <property type="entry name" value="NAD(P)-bd_dom_sf"/>
</dbReference>
<sequence length="360" mass="38589">MSVTVYSKSQVDAVLLQLSRQPSTLLGNQAEVFYQVSAAAKQPDLAQCMQIPQRLAINAPNHHMLFMPARALDTTAIKIVSVPKDGIPGGIPGTTLLFDDETGVLKAVMDASSLTAARTAAGSALATALVLPPGTSTVSGIAVYGSGAQAYWHALLLTSLYERTLEMVAFMVPKGRSSTRARATLDRLKAALMPERSSTLSFLVSENKNLLKHADIVCCCTPSTTPLFRMNSLKPGAHLNLIGSYKPHMQEVEEQLVLQAQSRGLIMVDSISSCRTEAGDLLKAEIDWTKTRELGTLVQPPPAVEVDVAANERERSEMDVASIGKDSTRFTIFKSVGIGAQDVAIAKLVQRFASGQTVHV</sequence>
<dbReference type="Gene3D" id="3.30.1780.10">
    <property type="entry name" value="ornithine cyclodeaminase, domain 1"/>
    <property type="match status" value="1"/>
</dbReference>
<comment type="similarity">
    <text evidence="1">Belongs to the ornithine cyclodeaminase/mu-crystallin family.</text>
</comment>
<dbReference type="GO" id="GO:0005737">
    <property type="term" value="C:cytoplasm"/>
    <property type="evidence" value="ECO:0007669"/>
    <property type="project" value="TreeGrafter"/>
</dbReference>
<keyword evidence="3" id="KW-1185">Reference proteome</keyword>
<dbReference type="PIRSF" id="PIRSF001439">
    <property type="entry name" value="CryM"/>
    <property type="match status" value="1"/>
</dbReference>
<evidence type="ECO:0000313" key="3">
    <source>
        <dbReference type="Proteomes" id="UP000027361"/>
    </source>
</evidence>
<dbReference type="Proteomes" id="UP000027361">
    <property type="component" value="Unassembled WGS sequence"/>
</dbReference>
<accession>A0A066WK76</accession>
<dbReference type="PANTHER" id="PTHR13812">
    <property type="entry name" value="KETIMINE REDUCTASE MU-CRYSTALLIN"/>
    <property type="match status" value="1"/>
</dbReference>
<dbReference type="HOGENOM" id="CLU_042088_0_0_1"/>
<dbReference type="RefSeq" id="XP_013244756.1">
    <property type="nucleotide sequence ID" value="XM_013389302.1"/>
</dbReference>
<dbReference type="SUPFAM" id="SSF51735">
    <property type="entry name" value="NAD(P)-binding Rossmann-fold domains"/>
    <property type="match status" value="1"/>
</dbReference>
<gene>
    <name evidence="2" type="ORF">K437DRAFT_254830</name>
</gene>
<dbReference type="OrthoDB" id="41492at2759"/>
<dbReference type="InterPro" id="IPR003462">
    <property type="entry name" value="ODC_Mu_crystall"/>
</dbReference>
<dbReference type="Pfam" id="PF02423">
    <property type="entry name" value="OCD_Mu_crystall"/>
    <property type="match status" value="1"/>
</dbReference>
<reference evidence="2 3" key="1">
    <citation type="submission" date="2014-05" db="EMBL/GenBank/DDBJ databases">
        <title>Draft genome sequence of a rare smut relative, Tilletiaria anomala UBC 951.</title>
        <authorList>
            <consortium name="DOE Joint Genome Institute"/>
            <person name="Toome M."/>
            <person name="Kuo A."/>
            <person name="Henrissat B."/>
            <person name="Lipzen A."/>
            <person name="Tritt A."/>
            <person name="Yoshinaga Y."/>
            <person name="Zane M."/>
            <person name="Barry K."/>
            <person name="Grigoriev I.V."/>
            <person name="Spatafora J.W."/>
            <person name="Aimea M.C."/>
        </authorList>
    </citation>
    <scope>NUCLEOTIDE SEQUENCE [LARGE SCALE GENOMIC DNA]</scope>
    <source>
        <strain evidence="2 3">UBC 951</strain>
    </source>
</reference>
<dbReference type="EMBL" id="JMSN01000016">
    <property type="protein sequence ID" value="KDN51419.1"/>
    <property type="molecule type" value="Genomic_DNA"/>
</dbReference>
<dbReference type="PANTHER" id="PTHR13812:SF19">
    <property type="entry name" value="KETIMINE REDUCTASE MU-CRYSTALLIN"/>
    <property type="match status" value="1"/>
</dbReference>
<dbReference type="Gene3D" id="3.40.50.720">
    <property type="entry name" value="NAD(P)-binding Rossmann-like Domain"/>
    <property type="match status" value="1"/>
</dbReference>
<comment type="caution">
    <text evidence="2">The sequence shown here is derived from an EMBL/GenBank/DDBJ whole genome shotgun (WGS) entry which is preliminary data.</text>
</comment>
<dbReference type="STRING" id="1037660.A0A066WK76"/>
<dbReference type="InParanoid" id="A0A066WK76"/>
<name>A0A066WK76_TILAU</name>
<proteinExistence type="inferred from homology"/>
<dbReference type="GeneID" id="25263989"/>
<dbReference type="FunCoup" id="A0A066WK76">
    <property type="interactions" value="260"/>
</dbReference>
<evidence type="ECO:0000256" key="1">
    <source>
        <dbReference type="ARBA" id="ARBA00008903"/>
    </source>
</evidence>
<dbReference type="InterPro" id="IPR023401">
    <property type="entry name" value="ODC_N"/>
</dbReference>